<name>A0ABD3SNK3_9LAMI</name>
<evidence type="ECO:0000256" key="1">
    <source>
        <dbReference type="ARBA" id="ARBA00007905"/>
    </source>
</evidence>
<dbReference type="Pfam" id="PF00248">
    <property type="entry name" value="Aldo_ket_red"/>
    <property type="match status" value="1"/>
</dbReference>
<dbReference type="PANTHER" id="PTHR11732">
    <property type="entry name" value="ALDO/KETO REDUCTASE"/>
    <property type="match status" value="1"/>
</dbReference>
<dbReference type="InterPro" id="IPR023210">
    <property type="entry name" value="NADP_OxRdtase_dom"/>
</dbReference>
<organism evidence="7 8">
    <name type="scientific">Penstemon smallii</name>
    <dbReference type="NCBI Taxonomy" id="265156"/>
    <lineage>
        <taxon>Eukaryota</taxon>
        <taxon>Viridiplantae</taxon>
        <taxon>Streptophyta</taxon>
        <taxon>Embryophyta</taxon>
        <taxon>Tracheophyta</taxon>
        <taxon>Spermatophyta</taxon>
        <taxon>Magnoliopsida</taxon>
        <taxon>eudicotyledons</taxon>
        <taxon>Gunneridae</taxon>
        <taxon>Pentapetalae</taxon>
        <taxon>asterids</taxon>
        <taxon>lamiids</taxon>
        <taxon>Lamiales</taxon>
        <taxon>Plantaginaceae</taxon>
        <taxon>Cheloneae</taxon>
        <taxon>Penstemon</taxon>
    </lineage>
</organism>
<comment type="caution">
    <text evidence="7">The sequence shown here is derived from an EMBL/GenBank/DDBJ whole genome shotgun (WGS) entry which is preliminary data.</text>
</comment>
<dbReference type="InterPro" id="IPR020471">
    <property type="entry name" value="AKR"/>
</dbReference>
<dbReference type="InterPro" id="IPR018170">
    <property type="entry name" value="Aldo/ket_reductase_CS"/>
</dbReference>
<keyword evidence="8" id="KW-1185">Reference proteome</keyword>
<evidence type="ECO:0000256" key="3">
    <source>
        <dbReference type="PIRSR" id="PIRSR000097-1"/>
    </source>
</evidence>
<evidence type="ECO:0000256" key="2">
    <source>
        <dbReference type="ARBA" id="ARBA00022857"/>
    </source>
</evidence>
<comment type="similarity">
    <text evidence="1">Belongs to the aldo/keto reductase family.</text>
</comment>
<feature type="active site" description="Proton donor" evidence="3">
    <location>
        <position position="59"/>
    </location>
</feature>
<dbReference type="Gene3D" id="3.20.20.100">
    <property type="entry name" value="NADP-dependent oxidoreductase domain"/>
    <property type="match status" value="1"/>
</dbReference>
<dbReference type="InterPro" id="IPR036812">
    <property type="entry name" value="NAD(P)_OxRdtase_dom_sf"/>
</dbReference>
<dbReference type="Proteomes" id="UP001634393">
    <property type="component" value="Unassembled WGS sequence"/>
</dbReference>
<dbReference type="PIRSF" id="PIRSF000097">
    <property type="entry name" value="AKR"/>
    <property type="match status" value="1"/>
</dbReference>
<feature type="site" description="Lowers pKa of active site Tyr" evidence="5">
    <location>
        <position position="87"/>
    </location>
</feature>
<evidence type="ECO:0000259" key="6">
    <source>
        <dbReference type="Pfam" id="PF00248"/>
    </source>
</evidence>
<evidence type="ECO:0000256" key="4">
    <source>
        <dbReference type="PIRSR" id="PIRSR000097-2"/>
    </source>
</evidence>
<dbReference type="FunFam" id="3.20.20.100:FF:000013">
    <property type="entry name" value="NADPH-dependent codeinone reductase 1-1"/>
    <property type="match status" value="1"/>
</dbReference>
<reference evidence="7 8" key="1">
    <citation type="submission" date="2024-12" db="EMBL/GenBank/DDBJ databases">
        <title>The unique morphological basis and parallel evolutionary history of personate flowers in Penstemon.</title>
        <authorList>
            <person name="Depatie T.H."/>
            <person name="Wessinger C.A."/>
        </authorList>
    </citation>
    <scope>NUCLEOTIDE SEQUENCE [LARGE SCALE GENOMIC DNA]</scope>
    <source>
        <strain evidence="7">WTNN_2</strain>
        <tissue evidence="7">Leaf</tissue>
    </source>
</reference>
<dbReference type="PROSITE" id="PS00062">
    <property type="entry name" value="ALDOKETO_REDUCTASE_2"/>
    <property type="match status" value="1"/>
</dbReference>
<gene>
    <name evidence="7" type="ORF">ACJIZ3_022201</name>
</gene>
<dbReference type="EMBL" id="JBJXBP010000006">
    <property type="protein sequence ID" value="KAL3826172.1"/>
    <property type="molecule type" value="Genomic_DNA"/>
</dbReference>
<evidence type="ECO:0000313" key="8">
    <source>
        <dbReference type="Proteomes" id="UP001634393"/>
    </source>
</evidence>
<dbReference type="PRINTS" id="PR00069">
    <property type="entry name" value="ALDKETRDTASE"/>
</dbReference>
<dbReference type="GO" id="GO:0035835">
    <property type="term" value="P:indole alkaloid biosynthetic process"/>
    <property type="evidence" value="ECO:0007669"/>
    <property type="project" value="UniProtKB-ARBA"/>
</dbReference>
<evidence type="ECO:0000256" key="5">
    <source>
        <dbReference type="PIRSR" id="PIRSR000097-3"/>
    </source>
</evidence>
<proteinExistence type="inferred from homology"/>
<feature type="binding site" evidence="4">
    <location>
        <position position="120"/>
    </location>
    <ligand>
        <name>substrate</name>
    </ligand>
</feature>
<dbReference type="AlphaFoldDB" id="A0ABD3SNK3"/>
<keyword evidence="2" id="KW-0521">NADP</keyword>
<evidence type="ECO:0000313" key="7">
    <source>
        <dbReference type="EMBL" id="KAL3826172.1"/>
    </source>
</evidence>
<protein>
    <recommendedName>
        <fullName evidence="6">NADP-dependent oxidoreductase domain-containing protein</fullName>
    </recommendedName>
</protein>
<dbReference type="PROSITE" id="PS00798">
    <property type="entry name" value="ALDOKETO_REDUCTASE_1"/>
    <property type="match status" value="1"/>
</dbReference>
<sequence length="321" mass="36306">MAQATFTPHGEKIETFRLLSGHKIPSIGIGTWKSGSPKDSVFTALVEAGYRHVDTAAEYGVQKEVGSGIKAAIHAGVERKSLFITSKLWCTELSRERVRPALEKTLGELQLDYLDLYLIHWPFRLRDEASRPPKPGDILDFDMEGVWNEMEKLVKDNLVRDIGVCNFTLKKLNKLLSFAHIKPSVCQMEMHPGWRNDKMLEACKQNGIHVTAYSPLGSQDEGRDLIHDPVVEKVAMKLNKSPGQVLVKWAIQRGTSTIPKSNNPDRIKENIRVFGWEIPEQDFQVLCSISDQKRVLDGEDLFVNKTDGPFRSTADVWDHED</sequence>
<accession>A0ABD3SNK3</accession>
<feature type="domain" description="NADP-dependent oxidoreductase" evidence="6">
    <location>
        <begin position="27"/>
        <end position="287"/>
    </location>
</feature>
<dbReference type="SUPFAM" id="SSF51430">
    <property type="entry name" value="NAD(P)-linked oxidoreductase"/>
    <property type="match status" value="1"/>
</dbReference>